<dbReference type="RefSeq" id="WP_062421500.1">
    <property type="nucleotide sequence ID" value="NZ_BBYA01000008.1"/>
</dbReference>
<sequence length="316" mass="34162">MGFVYAMIALGYTMVYGIVKLINFAHGDVFMVGAFVSYYLVYRFNFQNWPALFFPDMPPMVVVVIGTISVIIIAMIVCVLLATTIERVAYKPLRNAPRIAALITAIGVSFFLEFFGALNFVFSPRFIPYTRPFEVVAWYIDGSGIHSIVAGTQPPANAITFSNIFLIIMIVSILVQIFLQFLVKQTKMGIAMRAVSYDKPTARLMGINVDQVISFTFAIGAAFAGLGGVLYAIAYSSINTQMGILPGLKAFVAAVLGGIGSIPGAFVGALIMGQAEALTMGFISTPMRDAVAFAILIIVLLVRPTGIFGEPENEKA</sequence>
<dbReference type="AlphaFoldDB" id="A0A0P6X151"/>
<keyword evidence="7 10" id="KW-1133">Transmembrane helix</keyword>
<name>A0A0P6X151_9CHLR</name>
<feature type="transmembrane region" description="Helical" evidence="10">
    <location>
        <begin position="102"/>
        <end position="122"/>
    </location>
</feature>
<feature type="transmembrane region" description="Helical" evidence="10">
    <location>
        <begin position="291"/>
        <end position="309"/>
    </location>
</feature>
<feature type="transmembrane region" description="Helical" evidence="10">
    <location>
        <begin position="212"/>
        <end position="238"/>
    </location>
</feature>
<proteinExistence type="inferred from homology"/>
<feature type="transmembrane region" description="Helical" evidence="10">
    <location>
        <begin position="21"/>
        <end position="41"/>
    </location>
</feature>
<accession>A0A0P6X151</accession>
<evidence type="ECO:0000256" key="9">
    <source>
        <dbReference type="ARBA" id="ARBA00037998"/>
    </source>
</evidence>
<dbReference type="Proteomes" id="UP000050430">
    <property type="component" value="Unassembled WGS sequence"/>
</dbReference>
<keyword evidence="2" id="KW-0813">Transport</keyword>
<feature type="transmembrane region" description="Helical" evidence="10">
    <location>
        <begin position="164"/>
        <end position="183"/>
    </location>
</feature>
<dbReference type="CDD" id="cd06582">
    <property type="entry name" value="TM_PBP1_LivH_like"/>
    <property type="match status" value="1"/>
</dbReference>
<protein>
    <submittedName>
        <fullName evidence="11">ABC transporter permease</fullName>
    </submittedName>
</protein>
<dbReference type="Pfam" id="PF02653">
    <property type="entry name" value="BPD_transp_2"/>
    <property type="match status" value="1"/>
</dbReference>
<comment type="caution">
    <text evidence="11">The sequence shown here is derived from an EMBL/GenBank/DDBJ whole genome shotgun (WGS) entry which is preliminary data.</text>
</comment>
<dbReference type="PATRIC" id="fig|229920.5.peg.1390"/>
<keyword evidence="6" id="KW-0029">Amino-acid transport</keyword>
<dbReference type="EMBL" id="LGCK01000007">
    <property type="protein sequence ID" value="KPL73004.1"/>
    <property type="molecule type" value="Genomic_DNA"/>
</dbReference>
<reference evidence="11 12" key="1">
    <citation type="submission" date="2015-07" db="EMBL/GenBank/DDBJ databases">
        <title>Genome sequence of Leptolinea tardivitalis DSM 16556.</title>
        <authorList>
            <person name="Hemp J."/>
            <person name="Ward L.M."/>
            <person name="Pace L.A."/>
            <person name="Fischer W.W."/>
        </authorList>
    </citation>
    <scope>NUCLEOTIDE SEQUENCE [LARGE SCALE GENOMIC DNA]</scope>
    <source>
        <strain evidence="11 12">YMTK-2</strain>
    </source>
</reference>
<dbReference type="GO" id="GO:0015808">
    <property type="term" value="P:L-alanine transport"/>
    <property type="evidence" value="ECO:0007669"/>
    <property type="project" value="TreeGrafter"/>
</dbReference>
<feature type="transmembrane region" description="Helical" evidence="10">
    <location>
        <begin position="250"/>
        <end position="271"/>
    </location>
</feature>
<keyword evidence="8 10" id="KW-0472">Membrane</keyword>
<evidence type="ECO:0000256" key="10">
    <source>
        <dbReference type="SAM" id="Phobius"/>
    </source>
</evidence>
<dbReference type="GO" id="GO:0005304">
    <property type="term" value="F:L-valine transmembrane transporter activity"/>
    <property type="evidence" value="ECO:0007669"/>
    <property type="project" value="TreeGrafter"/>
</dbReference>
<comment type="subcellular location">
    <subcellularLocation>
        <location evidence="1">Cell membrane</location>
        <topology evidence="1">Multi-pass membrane protein</topology>
    </subcellularLocation>
</comment>
<evidence type="ECO:0000256" key="2">
    <source>
        <dbReference type="ARBA" id="ARBA00022448"/>
    </source>
</evidence>
<keyword evidence="12" id="KW-1185">Reference proteome</keyword>
<dbReference type="GO" id="GO:0015190">
    <property type="term" value="F:L-leucine transmembrane transporter activity"/>
    <property type="evidence" value="ECO:0007669"/>
    <property type="project" value="TreeGrafter"/>
</dbReference>
<dbReference type="GO" id="GO:0015188">
    <property type="term" value="F:L-isoleucine transmembrane transporter activity"/>
    <property type="evidence" value="ECO:0007669"/>
    <property type="project" value="TreeGrafter"/>
</dbReference>
<dbReference type="PANTHER" id="PTHR11795">
    <property type="entry name" value="BRANCHED-CHAIN AMINO ACID TRANSPORT SYSTEM PERMEASE PROTEIN LIVH"/>
    <property type="match status" value="1"/>
</dbReference>
<dbReference type="PANTHER" id="PTHR11795:SF371">
    <property type="entry name" value="HIGH-AFFINITY BRANCHED-CHAIN AMINO ACID TRANSPORT SYSTEM PERMEASE PROTEIN LIVH"/>
    <property type="match status" value="1"/>
</dbReference>
<dbReference type="GO" id="GO:1903806">
    <property type="term" value="P:L-isoleucine import across plasma membrane"/>
    <property type="evidence" value="ECO:0007669"/>
    <property type="project" value="TreeGrafter"/>
</dbReference>
<feature type="transmembrane region" description="Helical" evidence="10">
    <location>
        <begin position="61"/>
        <end position="82"/>
    </location>
</feature>
<evidence type="ECO:0000256" key="6">
    <source>
        <dbReference type="ARBA" id="ARBA00022970"/>
    </source>
</evidence>
<evidence type="ECO:0000256" key="5">
    <source>
        <dbReference type="ARBA" id="ARBA00022692"/>
    </source>
</evidence>
<organism evidence="11 12">
    <name type="scientific">Leptolinea tardivitalis</name>
    <dbReference type="NCBI Taxonomy" id="229920"/>
    <lineage>
        <taxon>Bacteria</taxon>
        <taxon>Bacillati</taxon>
        <taxon>Chloroflexota</taxon>
        <taxon>Anaerolineae</taxon>
        <taxon>Anaerolineales</taxon>
        <taxon>Anaerolineaceae</taxon>
        <taxon>Leptolinea</taxon>
    </lineage>
</organism>
<dbReference type="GO" id="GO:0042941">
    <property type="term" value="P:D-alanine transmembrane transport"/>
    <property type="evidence" value="ECO:0007669"/>
    <property type="project" value="TreeGrafter"/>
</dbReference>
<keyword evidence="3" id="KW-1003">Cell membrane</keyword>
<evidence type="ECO:0000256" key="1">
    <source>
        <dbReference type="ARBA" id="ARBA00004651"/>
    </source>
</evidence>
<keyword evidence="5 10" id="KW-0812">Transmembrane</keyword>
<evidence type="ECO:0000313" key="12">
    <source>
        <dbReference type="Proteomes" id="UP000050430"/>
    </source>
</evidence>
<keyword evidence="4" id="KW-0997">Cell inner membrane</keyword>
<evidence type="ECO:0000256" key="3">
    <source>
        <dbReference type="ARBA" id="ARBA00022475"/>
    </source>
</evidence>
<evidence type="ECO:0000313" key="11">
    <source>
        <dbReference type="EMBL" id="KPL73004.1"/>
    </source>
</evidence>
<gene>
    <name evidence="11" type="ORF">ADM99_07110</name>
</gene>
<evidence type="ECO:0000256" key="7">
    <source>
        <dbReference type="ARBA" id="ARBA00022989"/>
    </source>
</evidence>
<dbReference type="STRING" id="229920.ADM99_07110"/>
<evidence type="ECO:0000256" key="8">
    <source>
        <dbReference type="ARBA" id="ARBA00023136"/>
    </source>
</evidence>
<dbReference type="InterPro" id="IPR001851">
    <property type="entry name" value="ABC_transp_permease"/>
</dbReference>
<dbReference type="GO" id="GO:0015192">
    <property type="term" value="F:L-phenylalanine transmembrane transporter activity"/>
    <property type="evidence" value="ECO:0007669"/>
    <property type="project" value="TreeGrafter"/>
</dbReference>
<dbReference type="InterPro" id="IPR052157">
    <property type="entry name" value="BCAA_transport_permease"/>
</dbReference>
<evidence type="ECO:0000256" key="4">
    <source>
        <dbReference type="ARBA" id="ARBA00022519"/>
    </source>
</evidence>
<comment type="similarity">
    <text evidence="9">Belongs to the binding-protein-dependent transport system permease family. LivHM subfamily.</text>
</comment>
<dbReference type="GO" id="GO:0005886">
    <property type="term" value="C:plasma membrane"/>
    <property type="evidence" value="ECO:0007669"/>
    <property type="project" value="UniProtKB-SubCell"/>
</dbReference>